<evidence type="ECO:0000313" key="1">
    <source>
        <dbReference type="EMBL" id="KRZ59321.1"/>
    </source>
</evidence>
<sequence>MRYREESGGQEHSDFSSCFLMLAISRFQSQLTDFPMYRLAEVEVAALYPRIREVTPNCRATSRAAALLIKAWDLNPYVTMSLSVHKQTAGTSLPATKAWMVNSCSYQCGTILNVPSMPQLCMAASLML</sequence>
<dbReference type="EMBL" id="JYDW01000043">
    <property type="protein sequence ID" value="KRZ59321.1"/>
    <property type="molecule type" value="Genomic_DNA"/>
</dbReference>
<dbReference type="Proteomes" id="UP000054721">
    <property type="component" value="Unassembled WGS sequence"/>
</dbReference>
<organism evidence="1 2">
    <name type="scientific">Trichinella nativa</name>
    <dbReference type="NCBI Taxonomy" id="6335"/>
    <lineage>
        <taxon>Eukaryota</taxon>
        <taxon>Metazoa</taxon>
        <taxon>Ecdysozoa</taxon>
        <taxon>Nematoda</taxon>
        <taxon>Enoplea</taxon>
        <taxon>Dorylaimia</taxon>
        <taxon>Trichinellida</taxon>
        <taxon>Trichinellidae</taxon>
        <taxon>Trichinella</taxon>
    </lineage>
</organism>
<proteinExistence type="predicted"/>
<evidence type="ECO:0000313" key="2">
    <source>
        <dbReference type="Proteomes" id="UP000054721"/>
    </source>
</evidence>
<comment type="caution">
    <text evidence="1">The sequence shown here is derived from an EMBL/GenBank/DDBJ whole genome shotgun (WGS) entry which is preliminary data.</text>
</comment>
<protein>
    <submittedName>
        <fullName evidence="1">Uncharacterized protein</fullName>
    </submittedName>
</protein>
<keyword evidence="2" id="KW-1185">Reference proteome</keyword>
<reference evidence="1 2" key="1">
    <citation type="submission" date="2015-05" db="EMBL/GenBank/DDBJ databases">
        <title>Evolution of Trichinella species and genotypes.</title>
        <authorList>
            <person name="Korhonen P.K."/>
            <person name="Edoardo P."/>
            <person name="Giuseppe L.R."/>
            <person name="Gasser R.B."/>
        </authorList>
    </citation>
    <scope>NUCLEOTIDE SEQUENCE [LARGE SCALE GENOMIC DNA]</scope>
    <source>
        <strain evidence="1">ISS10</strain>
    </source>
</reference>
<accession>A0A0V1LIH8</accession>
<gene>
    <name evidence="1" type="ORF">T02_6118</name>
</gene>
<dbReference type="AlphaFoldDB" id="A0A0V1LIH8"/>
<name>A0A0V1LIH8_9BILA</name>